<accession>A0A9Q9AVQ3</accession>
<feature type="compositionally biased region" description="Basic and acidic residues" evidence="1">
    <location>
        <begin position="351"/>
        <end position="360"/>
    </location>
</feature>
<feature type="compositionally biased region" description="Polar residues" evidence="1">
    <location>
        <begin position="163"/>
        <end position="183"/>
    </location>
</feature>
<evidence type="ECO:0000313" key="3">
    <source>
        <dbReference type="EMBL" id="USW53425.1"/>
    </source>
</evidence>
<evidence type="ECO:0000259" key="2">
    <source>
        <dbReference type="PROSITE" id="PS50829"/>
    </source>
</evidence>
<feature type="compositionally biased region" description="Polar residues" evidence="1">
    <location>
        <begin position="735"/>
        <end position="745"/>
    </location>
</feature>
<feature type="compositionally biased region" description="Pro residues" evidence="1">
    <location>
        <begin position="1142"/>
        <end position="1162"/>
    </location>
</feature>
<feature type="region of interest" description="Disordered" evidence="1">
    <location>
        <begin position="1480"/>
        <end position="1530"/>
    </location>
</feature>
<feature type="compositionally biased region" description="Polar residues" evidence="1">
    <location>
        <begin position="1344"/>
        <end position="1359"/>
    </location>
</feature>
<feature type="compositionally biased region" description="Low complexity" evidence="1">
    <location>
        <begin position="309"/>
        <end position="319"/>
    </location>
</feature>
<feature type="compositionally biased region" description="Polar residues" evidence="1">
    <location>
        <begin position="931"/>
        <end position="951"/>
    </location>
</feature>
<feature type="compositionally biased region" description="Low complexity" evidence="1">
    <location>
        <begin position="1198"/>
        <end position="1214"/>
    </location>
</feature>
<dbReference type="SUPFAM" id="SSF55277">
    <property type="entry name" value="GYF domain"/>
    <property type="match status" value="1"/>
</dbReference>
<dbReference type="InterPro" id="IPR051640">
    <property type="entry name" value="GRB10-interact_GYF"/>
</dbReference>
<feature type="compositionally biased region" description="Low complexity" evidence="1">
    <location>
        <begin position="1258"/>
        <end position="1286"/>
    </location>
</feature>
<evidence type="ECO:0000256" key="1">
    <source>
        <dbReference type="SAM" id="MobiDB-lite"/>
    </source>
</evidence>
<name>A0A9Q9AVQ3_9PEZI</name>
<feature type="domain" description="GYF" evidence="2">
    <location>
        <begin position="752"/>
        <end position="807"/>
    </location>
</feature>
<feature type="compositionally biased region" description="Low complexity" evidence="1">
    <location>
        <begin position="95"/>
        <end position="105"/>
    </location>
</feature>
<feature type="compositionally biased region" description="Low complexity" evidence="1">
    <location>
        <begin position="1309"/>
        <end position="1321"/>
    </location>
</feature>
<feature type="compositionally biased region" description="Low complexity" evidence="1">
    <location>
        <begin position="1075"/>
        <end position="1106"/>
    </location>
</feature>
<feature type="compositionally biased region" description="Polar residues" evidence="1">
    <location>
        <begin position="33"/>
        <end position="54"/>
    </location>
</feature>
<protein>
    <submittedName>
        <fullName evidence="3">GYF domain-containing protein</fullName>
    </submittedName>
</protein>
<sequence length="1530" mass="160579">MAPPSSFASAAAGNNASNNLSRDSAGDRLPRTNGATQTFRRASGATNGASSAQHAGTVPPPQRYIPPSLRANGTSSGNTKYTKDQMFDIYESLQSQSSGLSDGLSAHAVGGWQPDISNGSSAGWGRTDNNRDSHSGPELVWNKDSVSDPLGLVDMDEEERELFSTSVNTPIKPSNKDGQQANGVTGRKISISTSATTPGAFGLPSPSVARGGGRRRETSESYPFPQNVSSPGGFNEQRAPSPPASLLRRRTDQNLNKPEDKDADEKPVSSPFGTVRRNPAAGPLSAGFAAPSSPWSNGPGPQSAGLAPMGSFGSFGMSGNPSQQPAPGAKGAVGLGGGRSESRFKNVLGKEGGDDGRTIEAKPSLSGLGRVNEHESWRAGEQANESLDEAEEVLPTGSAALAADEDTSPPHPRQGYQGFGTPSRQGTQGDFGFGAFGMTTDNTHGFGQGYPGAREGFQQTPAHQRLGLQHAGGHEPMSPTDTNPYKSPEQHGADRTGEQNEADSSDAPNSHLPGLGQFGVDQAQHQQPQQQLSGLGGLGALPNLGRVHGQGPASDRSQTSSVGPQRGFSGGFSGLGQLGALPGASAWPASQGGLGTPGRQTAGLSNAFGSGIFSNPMSDMQSPGLAGLGGFGSQGGAYGGSRMASMFPPQMQDQMRHNDSQHDRESGHERPAQPFGGLGDFGRSAESPFANQGFNDNQPGKLQHESSDLHHQQSQQQLHEQSQQQGQNQPPGSSASNQPPAPQQRTMVMPDRMRWIYRDPQGQTQGPWSGLEMHDWYKAGFFSPELLVKKYEDQDYEPLAQLIRRIGNSREPFLVPQIGIPHGSVAQTGPNAWAGAIGAGAGQGGSNTAAGNPQPPFASSFPSFGTTLTAEQQNALERRKQEEQYLMARQKEHLAQAQIQQRMQLGGAHGGMGLPNQLHHHSSAHSLQSQPSFGSIQSPANYQPSPSQGPTAGSAGGQGFFDNTFNRPQGSNLGAVGAPSLGHIREEEIPGIMDRLSMNDNRQQAGQFGAPGQPFASQQQQQQQQQQPDQHEGKVQQMYEDRARLQQEQAEHDAQDEEEEAEQAHATQERLEHFQQLQGQALQQSAKQARAQASQAKSSAPATQPANESAAENGVASQQGPEPLSLTEQVQKAASAKHSPAPQQPGLPQPFPPAPSQSPLPAPAAQRAGRQSVADQLQTDSRGLSQSPSVDTPSATVAPWAKEPAEAPKGPSLREIQEAEARQAEQAEALAIAARRAAFQKEMEAQAQVIAPAPGIPTSATWGAPSPATPTGGAAAAWAKTAQKPSGVPASKTLAQIQKEEESRKRRNAAQAQQQQALANAMSGVTAPAGSKSYANLAGKVNAQPPQINTGNSAWTTVGASGKVKTPAPATPSTRTAHASIVPTVQPPVASRRQPARTTTSGAAAVNAQDEFKKWATNELRPDLAKGISVEDFVSGLFNLPPDNEIITEAVHAVSSTIDSRHFAEEFIRRKRLADKGLIDTAVPKSASPANGASGAGGWSEVAKKSGKEPPKDDLSGFAMKQTKKRGGRK</sequence>
<organism evidence="3 4">
    <name type="scientific">Septoria linicola</name>
    <dbReference type="NCBI Taxonomy" id="215465"/>
    <lineage>
        <taxon>Eukaryota</taxon>
        <taxon>Fungi</taxon>
        <taxon>Dikarya</taxon>
        <taxon>Ascomycota</taxon>
        <taxon>Pezizomycotina</taxon>
        <taxon>Dothideomycetes</taxon>
        <taxon>Dothideomycetidae</taxon>
        <taxon>Mycosphaerellales</taxon>
        <taxon>Mycosphaerellaceae</taxon>
        <taxon>Septoria</taxon>
    </lineage>
</organism>
<feature type="region of interest" description="Disordered" evidence="1">
    <location>
        <begin position="1344"/>
        <end position="1405"/>
    </location>
</feature>
<feature type="compositionally biased region" description="Polar residues" evidence="1">
    <location>
        <begin position="220"/>
        <end position="232"/>
    </location>
</feature>
<feature type="region of interest" description="Disordered" evidence="1">
    <location>
        <begin position="95"/>
        <end position="575"/>
    </location>
</feature>
<feature type="compositionally biased region" description="Polar residues" evidence="1">
    <location>
        <begin position="961"/>
        <end position="972"/>
    </location>
</feature>
<proteinExistence type="predicted"/>
<feature type="compositionally biased region" description="Basic and acidic residues" evidence="1">
    <location>
        <begin position="1502"/>
        <end position="1515"/>
    </location>
</feature>
<feature type="compositionally biased region" description="Low complexity" evidence="1">
    <location>
        <begin position="1003"/>
        <end position="1027"/>
    </location>
</feature>
<dbReference type="Gene3D" id="3.30.1490.40">
    <property type="match status" value="1"/>
</dbReference>
<feature type="region of interest" description="Disordered" evidence="1">
    <location>
        <begin position="842"/>
        <end position="864"/>
    </location>
</feature>
<keyword evidence="4" id="KW-1185">Reference proteome</keyword>
<feature type="compositionally biased region" description="Low complexity" evidence="1">
    <location>
        <begin position="846"/>
        <end position="864"/>
    </location>
</feature>
<feature type="region of interest" description="Disordered" evidence="1">
    <location>
        <begin position="1003"/>
        <end position="1225"/>
    </location>
</feature>
<reference evidence="3" key="1">
    <citation type="submission" date="2022-06" db="EMBL/GenBank/DDBJ databases">
        <title>Complete genome sequences of two strains of the flax pathogen Septoria linicola.</title>
        <authorList>
            <person name="Lapalu N."/>
            <person name="Simon A."/>
            <person name="Demenou B."/>
            <person name="Paumier D."/>
            <person name="Guillot M.-P."/>
            <person name="Gout L."/>
            <person name="Valade R."/>
        </authorList>
    </citation>
    <scope>NUCLEOTIDE SEQUENCE</scope>
    <source>
        <strain evidence="3">SE15195</strain>
    </source>
</reference>
<feature type="compositionally biased region" description="Basic and acidic residues" evidence="1">
    <location>
        <begin position="1029"/>
        <end position="1053"/>
    </location>
</feature>
<dbReference type="PROSITE" id="PS50829">
    <property type="entry name" value="GYF"/>
    <property type="match status" value="1"/>
</dbReference>
<evidence type="ECO:0000313" key="4">
    <source>
        <dbReference type="Proteomes" id="UP001056384"/>
    </source>
</evidence>
<dbReference type="SMART" id="SM00444">
    <property type="entry name" value="GYF"/>
    <property type="match status" value="1"/>
</dbReference>
<feature type="region of interest" description="Disordered" evidence="1">
    <location>
        <begin position="634"/>
        <end position="745"/>
    </location>
</feature>
<feature type="compositionally biased region" description="Low complexity" evidence="1">
    <location>
        <begin position="1366"/>
        <end position="1379"/>
    </location>
</feature>
<feature type="compositionally biased region" description="Polar residues" evidence="1">
    <location>
        <begin position="689"/>
        <end position="700"/>
    </location>
</feature>
<dbReference type="InterPro" id="IPR035445">
    <property type="entry name" value="GYF-like_dom_sf"/>
</dbReference>
<dbReference type="Pfam" id="PF02213">
    <property type="entry name" value="GYF"/>
    <property type="match status" value="1"/>
</dbReference>
<feature type="compositionally biased region" description="Basic and acidic residues" evidence="1">
    <location>
        <begin position="654"/>
        <end position="671"/>
    </location>
</feature>
<feature type="region of interest" description="Disordered" evidence="1">
    <location>
        <begin position="1258"/>
        <end position="1332"/>
    </location>
</feature>
<dbReference type="GO" id="GO:0005829">
    <property type="term" value="C:cytosol"/>
    <property type="evidence" value="ECO:0007669"/>
    <property type="project" value="TreeGrafter"/>
</dbReference>
<feature type="compositionally biased region" description="Low complexity" evidence="1">
    <location>
        <begin position="712"/>
        <end position="734"/>
    </location>
</feature>
<dbReference type="PANTHER" id="PTHR14445">
    <property type="entry name" value="GRB10 INTERACTING GYF PROTEIN"/>
    <property type="match status" value="1"/>
</dbReference>
<feature type="region of interest" description="Disordered" evidence="1">
    <location>
        <begin position="1"/>
        <end position="81"/>
    </location>
</feature>
<gene>
    <name evidence="3" type="ORF">Slin15195_G067440</name>
</gene>
<feature type="compositionally biased region" description="Basic and acidic residues" evidence="1">
    <location>
        <begin position="702"/>
        <end position="711"/>
    </location>
</feature>
<dbReference type="InterPro" id="IPR003169">
    <property type="entry name" value="GYF"/>
</dbReference>
<feature type="compositionally biased region" description="Low complexity" evidence="1">
    <location>
        <begin position="522"/>
        <end position="533"/>
    </location>
</feature>
<feature type="compositionally biased region" description="Basic and acidic residues" evidence="1">
    <location>
        <begin position="1215"/>
        <end position="1225"/>
    </location>
</feature>
<dbReference type="Proteomes" id="UP001056384">
    <property type="component" value="Chromosome 5"/>
</dbReference>
<feature type="compositionally biased region" description="Basic and acidic residues" evidence="1">
    <location>
        <begin position="249"/>
        <end position="267"/>
    </location>
</feature>
<dbReference type="EMBL" id="CP099422">
    <property type="protein sequence ID" value="USW53425.1"/>
    <property type="molecule type" value="Genomic_DNA"/>
</dbReference>
<feature type="compositionally biased region" description="Low complexity" evidence="1">
    <location>
        <begin position="1"/>
        <end position="21"/>
    </location>
</feature>
<feature type="compositionally biased region" description="Polar residues" evidence="1">
    <location>
        <begin position="1115"/>
        <end position="1132"/>
    </location>
</feature>
<dbReference type="PANTHER" id="PTHR14445:SF36">
    <property type="entry name" value="FI03272P-RELATED"/>
    <property type="match status" value="1"/>
</dbReference>
<feature type="region of interest" description="Disordered" evidence="1">
    <location>
        <begin position="906"/>
        <end position="979"/>
    </location>
</feature>
<feature type="compositionally biased region" description="Polar residues" evidence="1">
    <location>
        <begin position="71"/>
        <end position="80"/>
    </location>
</feature>
<feature type="compositionally biased region" description="Basic and acidic residues" evidence="1">
    <location>
        <begin position="488"/>
        <end position="498"/>
    </location>
</feature>
<feature type="compositionally biased region" description="Polar residues" evidence="1">
    <location>
        <begin position="1173"/>
        <end position="1195"/>
    </location>
</feature>